<organism evidence="1 2">
    <name type="scientific">Lacticaseibacillus paracasei subsp. paracasei Lpp41</name>
    <dbReference type="NCBI Taxonomy" id="1256208"/>
    <lineage>
        <taxon>Bacteria</taxon>
        <taxon>Bacillati</taxon>
        <taxon>Bacillota</taxon>
        <taxon>Bacilli</taxon>
        <taxon>Lactobacillales</taxon>
        <taxon>Lactobacillaceae</taxon>
        <taxon>Lacticaseibacillus</taxon>
    </lineage>
</organism>
<feature type="non-terminal residue" evidence="1">
    <location>
        <position position="1"/>
    </location>
</feature>
<name>A0A829H7K1_LACPA</name>
<dbReference type="Proteomes" id="UP000014244">
    <property type="component" value="Unassembled WGS sequence"/>
</dbReference>
<protein>
    <submittedName>
        <fullName evidence="1">Uncharacterized protein</fullName>
    </submittedName>
</protein>
<proteinExistence type="predicted"/>
<evidence type="ECO:0000313" key="2">
    <source>
        <dbReference type="Proteomes" id="UP000014244"/>
    </source>
</evidence>
<comment type="caution">
    <text evidence="1">The sequence shown here is derived from an EMBL/GenBank/DDBJ whole genome shotgun (WGS) entry which is preliminary data.</text>
</comment>
<evidence type="ECO:0000313" key="1">
    <source>
        <dbReference type="EMBL" id="EPC73307.1"/>
    </source>
</evidence>
<reference evidence="1 2" key="1">
    <citation type="journal article" date="2013" name="PLoS ONE">
        <title>Lactobacillus paracasei comparative genomics: towards species pan-genome definition and exploitation of diversity.</title>
        <authorList>
            <person name="Smokvina T."/>
            <person name="Wels M."/>
            <person name="Polka J."/>
            <person name="Chervaux C."/>
            <person name="Brisse S."/>
            <person name="Boekhorst J."/>
            <person name="van Hylckama Vlieg J.E."/>
            <person name="Siezen R.J."/>
        </authorList>
    </citation>
    <scope>NUCLEOTIDE SEQUENCE [LARGE SCALE GENOMIC DNA]</scope>
    <source>
        <strain evidence="1 2">Lpp41</strain>
    </source>
</reference>
<sequence>YLITPLNANASQVRVSETVQPVNWAAQLKQMVTELLVGNKRRRNYGRMLDSIERSYMTA</sequence>
<dbReference type="EMBL" id="ANKE01000337">
    <property type="protein sequence ID" value="EPC73307.1"/>
    <property type="molecule type" value="Genomic_DNA"/>
</dbReference>
<dbReference type="AlphaFoldDB" id="A0A829H7K1"/>
<accession>A0A829H7K1</accession>
<gene>
    <name evidence="1" type="ORF">Lpp41_07367</name>
</gene>